<dbReference type="InterPro" id="IPR012340">
    <property type="entry name" value="NA-bd_OB-fold"/>
</dbReference>
<dbReference type="PANTHER" id="PTHR34075">
    <property type="entry name" value="BLR3430 PROTEIN"/>
    <property type="match status" value="1"/>
</dbReference>
<proteinExistence type="predicted"/>
<dbReference type="SUPFAM" id="SSF50249">
    <property type="entry name" value="Nucleic acid-binding proteins"/>
    <property type="match status" value="1"/>
</dbReference>
<evidence type="ECO:0000259" key="2">
    <source>
        <dbReference type="Pfam" id="PF12172"/>
    </source>
</evidence>
<feature type="domain" description="ChsH2 rubredoxin-like zinc ribbon" evidence="2">
    <location>
        <begin position="16"/>
        <end position="51"/>
    </location>
</feature>
<evidence type="ECO:0000259" key="1">
    <source>
        <dbReference type="Pfam" id="PF01796"/>
    </source>
</evidence>
<dbReference type="RefSeq" id="WP_170147107.1">
    <property type="nucleotide sequence ID" value="NZ_JAHBRY010000002.1"/>
</dbReference>
<dbReference type="InterPro" id="IPR022002">
    <property type="entry name" value="ChsH2_Znr"/>
</dbReference>
<reference evidence="3 4" key="1">
    <citation type="submission" date="2018-05" db="EMBL/GenBank/DDBJ databases">
        <title>Genomic Encyclopedia of Type Strains, Phase IV (KMG-IV): sequencing the most valuable type-strain genomes for metagenomic binning, comparative biology and taxonomic classification.</title>
        <authorList>
            <person name="Goeker M."/>
        </authorList>
    </citation>
    <scope>NUCLEOTIDE SEQUENCE [LARGE SCALE GENOMIC DNA]</scope>
    <source>
        <strain evidence="3 4">DSM 6462</strain>
    </source>
</reference>
<sequence length="129" mass="14163">MSRSLPVPSKISQPFWDSCKAERMQLQRCDDCGTYAYYPVYVCPECASRALTWTKVSGAGTIHTFTVAARSSFDIAGPLVVALVELDEGAMMVSNIITNAPESVHIGMPVRVRYEKASDDITLPLFEPS</sequence>
<gene>
    <name evidence="3" type="ORF">C7450_102452</name>
</gene>
<accession>A0A2V3UE08</accession>
<dbReference type="InterPro" id="IPR002878">
    <property type="entry name" value="ChsH2_C"/>
</dbReference>
<dbReference type="PANTHER" id="PTHR34075:SF5">
    <property type="entry name" value="BLR3430 PROTEIN"/>
    <property type="match status" value="1"/>
</dbReference>
<keyword evidence="4" id="KW-1185">Reference proteome</keyword>
<name>A0A2V3UE08_9HYPH</name>
<evidence type="ECO:0000313" key="3">
    <source>
        <dbReference type="EMBL" id="PXW63536.1"/>
    </source>
</evidence>
<dbReference type="Proteomes" id="UP000248021">
    <property type="component" value="Unassembled WGS sequence"/>
</dbReference>
<comment type="caution">
    <text evidence="3">The sequence shown here is derived from an EMBL/GenBank/DDBJ whole genome shotgun (WGS) entry which is preliminary data.</text>
</comment>
<dbReference type="Gene3D" id="6.10.30.10">
    <property type="match status" value="1"/>
</dbReference>
<protein>
    <recommendedName>
        <fullName evidence="5">OB-fold protein</fullName>
    </recommendedName>
</protein>
<evidence type="ECO:0008006" key="5">
    <source>
        <dbReference type="Google" id="ProtNLM"/>
    </source>
</evidence>
<feature type="domain" description="ChsH2 C-terminal OB-fold" evidence="1">
    <location>
        <begin position="53"/>
        <end position="114"/>
    </location>
</feature>
<dbReference type="Pfam" id="PF12172">
    <property type="entry name" value="zf-ChsH2"/>
    <property type="match status" value="1"/>
</dbReference>
<organism evidence="3 4">
    <name type="scientific">Chelatococcus asaccharovorans</name>
    <dbReference type="NCBI Taxonomy" id="28210"/>
    <lineage>
        <taxon>Bacteria</taxon>
        <taxon>Pseudomonadati</taxon>
        <taxon>Pseudomonadota</taxon>
        <taxon>Alphaproteobacteria</taxon>
        <taxon>Hyphomicrobiales</taxon>
        <taxon>Chelatococcaceae</taxon>
        <taxon>Chelatococcus</taxon>
    </lineage>
</organism>
<dbReference type="Pfam" id="PF01796">
    <property type="entry name" value="OB_ChsH2_C"/>
    <property type="match status" value="1"/>
</dbReference>
<dbReference type="InterPro" id="IPR052513">
    <property type="entry name" value="Thioester_dehydratase-like"/>
</dbReference>
<dbReference type="EMBL" id="QJJK01000002">
    <property type="protein sequence ID" value="PXW63536.1"/>
    <property type="molecule type" value="Genomic_DNA"/>
</dbReference>
<evidence type="ECO:0000313" key="4">
    <source>
        <dbReference type="Proteomes" id="UP000248021"/>
    </source>
</evidence>
<dbReference type="AlphaFoldDB" id="A0A2V3UE08"/>